<feature type="transmembrane region" description="Helical" evidence="1">
    <location>
        <begin position="364"/>
        <end position="389"/>
    </location>
</feature>
<keyword evidence="2" id="KW-0732">Signal</keyword>
<keyword evidence="4" id="KW-1185">Reference proteome</keyword>
<dbReference type="PANTHER" id="PTHR35043">
    <property type="entry name" value="TRANSCRIPTION FACTOR DOMAIN-CONTAINING PROTEIN"/>
    <property type="match status" value="1"/>
</dbReference>
<feature type="transmembrane region" description="Helical" evidence="1">
    <location>
        <begin position="210"/>
        <end position="229"/>
    </location>
</feature>
<dbReference type="Proteomes" id="UP000027222">
    <property type="component" value="Unassembled WGS sequence"/>
</dbReference>
<reference evidence="4" key="1">
    <citation type="journal article" date="2014" name="Proc. Natl. Acad. Sci. U.S.A.">
        <title>Extensive sampling of basidiomycete genomes demonstrates inadequacy of the white-rot/brown-rot paradigm for wood decay fungi.</title>
        <authorList>
            <person name="Riley R."/>
            <person name="Salamov A.A."/>
            <person name="Brown D.W."/>
            <person name="Nagy L.G."/>
            <person name="Floudas D."/>
            <person name="Held B.W."/>
            <person name="Levasseur A."/>
            <person name="Lombard V."/>
            <person name="Morin E."/>
            <person name="Otillar R."/>
            <person name="Lindquist E.A."/>
            <person name="Sun H."/>
            <person name="LaButti K.M."/>
            <person name="Schmutz J."/>
            <person name="Jabbour D."/>
            <person name="Luo H."/>
            <person name="Baker S.E."/>
            <person name="Pisabarro A.G."/>
            <person name="Walton J.D."/>
            <person name="Blanchette R.A."/>
            <person name="Henrissat B."/>
            <person name="Martin F."/>
            <person name="Cullen D."/>
            <person name="Hibbett D.S."/>
            <person name="Grigoriev I.V."/>
        </authorList>
    </citation>
    <scope>NUCLEOTIDE SEQUENCE [LARGE SCALE GENOMIC DNA]</scope>
    <source>
        <strain evidence="4">CBS 339.88</strain>
    </source>
</reference>
<evidence type="ECO:0000256" key="2">
    <source>
        <dbReference type="SAM" id="SignalP"/>
    </source>
</evidence>
<feature type="transmembrane region" description="Helical" evidence="1">
    <location>
        <begin position="401"/>
        <end position="425"/>
    </location>
</feature>
<proteinExistence type="predicted"/>
<name>A0A067SEE0_GALM3</name>
<sequence>MSLTLALVHLFLNTAQAAPLSPLTLRKVNNSLNPTGDTICPDQQRSLWDILLSCSATIFACTWVSVHPNVPAPEDTEWKIVRRRIALMFVALVAPELVILWAMREWNAARIMMKRFKFEGWTKTHAYFIHMGGFMWYNQHRRRPWEVLHFDDLERYIEEGKIKLPTISEKDIQDRSKSDTLTKAIALGQTTWFFIQTIARHAQGLAVTELELVTAALAVLNAIIYFLWWNKPLDVRHANRVQLQFSLEGEESRPGQEPTLISSFPYLLLASISLNFDVQMDKTPHGKSETPPLSGGFLRECGKLFFPIEVSGANTRVPSFWVADNEMRDFAIAQILISSLIAIGFGGIHCLGWAFTFPSYPELLLWRVCSCVIAATPAVMALCSMLLFLHSQNRIRLRESLEISVSTIIPILLLTYFAGRIILLIEALVALRNLRESAFRVVRWTTFIPHV</sequence>
<keyword evidence="1" id="KW-0812">Transmembrane</keyword>
<keyword evidence="1" id="KW-0472">Membrane</keyword>
<dbReference type="EMBL" id="KL142427">
    <property type="protein sequence ID" value="KDR66099.1"/>
    <property type="molecule type" value="Genomic_DNA"/>
</dbReference>
<dbReference type="AlphaFoldDB" id="A0A067SEE0"/>
<dbReference type="OrthoDB" id="9451547at2759"/>
<accession>A0A067SEE0</accession>
<keyword evidence="1" id="KW-1133">Transmembrane helix</keyword>
<gene>
    <name evidence="3" type="ORF">GALMADRAFT_81262</name>
</gene>
<evidence type="ECO:0000313" key="3">
    <source>
        <dbReference type="EMBL" id="KDR66099.1"/>
    </source>
</evidence>
<evidence type="ECO:0000256" key="1">
    <source>
        <dbReference type="SAM" id="Phobius"/>
    </source>
</evidence>
<organism evidence="3 4">
    <name type="scientific">Galerina marginata (strain CBS 339.88)</name>
    <dbReference type="NCBI Taxonomy" id="685588"/>
    <lineage>
        <taxon>Eukaryota</taxon>
        <taxon>Fungi</taxon>
        <taxon>Dikarya</taxon>
        <taxon>Basidiomycota</taxon>
        <taxon>Agaricomycotina</taxon>
        <taxon>Agaricomycetes</taxon>
        <taxon>Agaricomycetidae</taxon>
        <taxon>Agaricales</taxon>
        <taxon>Agaricineae</taxon>
        <taxon>Strophariaceae</taxon>
        <taxon>Galerina</taxon>
    </lineage>
</organism>
<dbReference type="PANTHER" id="PTHR35043:SF7">
    <property type="entry name" value="TRANSCRIPTION FACTOR DOMAIN-CONTAINING PROTEIN"/>
    <property type="match status" value="1"/>
</dbReference>
<feature type="chain" id="PRO_5001645686" evidence="2">
    <location>
        <begin position="18"/>
        <end position="451"/>
    </location>
</feature>
<protein>
    <submittedName>
        <fullName evidence="3">Uncharacterized protein</fullName>
    </submittedName>
</protein>
<feature type="signal peptide" evidence="2">
    <location>
        <begin position="1"/>
        <end position="17"/>
    </location>
</feature>
<evidence type="ECO:0000313" key="4">
    <source>
        <dbReference type="Proteomes" id="UP000027222"/>
    </source>
</evidence>
<dbReference type="STRING" id="685588.A0A067SEE0"/>
<dbReference type="HOGENOM" id="CLU_022883_6_1_1"/>
<feature type="transmembrane region" description="Helical" evidence="1">
    <location>
        <begin position="335"/>
        <end position="358"/>
    </location>
</feature>